<accession>A0A1G1ZKN2</accession>
<feature type="binding site" evidence="6">
    <location>
        <position position="109"/>
    </location>
    <ligand>
        <name>a divalent metal cation</name>
        <dbReference type="ChEBI" id="CHEBI:60240"/>
        <label>1</label>
    </ligand>
</feature>
<feature type="binding site" evidence="6">
    <location>
        <position position="109"/>
    </location>
    <ligand>
        <name>a divalent metal cation</name>
        <dbReference type="ChEBI" id="CHEBI:60240"/>
        <label>2</label>
        <note>catalytic</note>
    </ligand>
</feature>
<comment type="similarity">
    <text evidence="6">Belongs to the peptidase M24A family. Methionine aminopeptidase type 1 subfamily.</text>
</comment>
<dbReference type="GO" id="GO:0004239">
    <property type="term" value="F:initiator methionyl aminopeptidase activity"/>
    <property type="evidence" value="ECO:0007669"/>
    <property type="project" value="UniProtKB-UniRule"/>
</dbReference>
<name>A0A1G1ZKN2_9BACT</name>
<dbReference type="PRINTS" id="PR00599">
    <property type="entry name" value="MAPEPTIDASE"/>
</dbReference>
<evidence type="ECO:0000313" key="9">
    <source>
        <dbReference type="EMBL" id="OGY64440.1"/>
    </source>
</evidence>
<keyword evidence="3 6" id="KW-0645">Protease</keyword>
<dbReference type="PANTHER" id="PTHR43330:SF27">
    <property type="entry name" value="METHIONINE AMINOPEPTIDASE"/>
    <property type="match status" value="1"/>
</dbReference>
<dbReference type="EMBL" id="MHJG01000003">
    <property type="protein sequence ID" value="OGY64440.1"/>
    <property type="molecule type" value="Genomic_DNA"/>
</dbReference>
<dbReference type="GO" id="GO:0046872">
    <property type="term" value="F:metal ion binding"/>
    <property type="evidence" value="ECO:0007669"/>
    <property type="project" value="UniProtKB-UniRule"/>
</dbReference>
<organism evidence="9 10">
    <name type="scientific">Candidatus Harrisonbacteria bacterium RIFCSPHIGHO2_02_FULL_42_16</name>
    <dbReference type="NCBI Taxonomy" id="1798404"/>
    <lineage>
        <taxon>Bacteria</taxon>
        <taxon>Candidatus Harrisoniibacteriota</taxon>
    </lineage>
</organism>
<keyword evidence="4 6" id="KW-0479">Metal-binding</keyword>
<evidence type="ECO:0000256" key="4">
    <source>
        <dbReference type="ARBA" id="ARBA00022723"/>
    </source>
</evidence>
<feature type="domain" description="Peptidase M24" evidence="8">
    <location>
        <begin position="10"/>
        <end position="242"/>
    </location>
</feature>
<dbReference type="Gene3D" id="3.90.230.10">
    <property type="entry name" value="Creatinase/methionine aminopeptidase superfamily"/>
    <property type="match status" value="1"/>
</dbReference>
<sequence length="250" mass="27269">MIKTAEEIKLIRAAGKILAATAKRIKEEVKEGISLIELDDLTRELIGEAGAEPTFLGYQPYGAAKPFPASICASLNEVVVHGTPTIYKLKSGDLLKLDFGVTYQNYIADAAFTVGIGKISDETKRLMNTTRNALLVGIKECRPGKTLGDIGWAINNYVTKNGFKVVKGLSGHGVGRELHEDPPIFNEGQKNTGLKLKPGMTLALEPMVSAGDPYIRQLSDDSYATRDKSLTAHFEHTVLITEREPEVLTR</sequence>
<dbReference type="PANTHER" id="PTHR43330">
    <property type="entry name" value="METHIONINE AMINOPEPTIDASE"/>
    <property type="match status" value="1"/>
</dbReference>
<comment type="function">
    <text evidence="1 6">Removes the N-terminal methionine from nascent proteins. The N-terminal methionine is often cleaved when the second residue in the primary sequence is small and uncharged (Met-Ala-, Cys, Gly, Pro, Ser, Thr, or Val). Requires deformylation of the N(alpha)-formylated initiator methionine before it can be hydrolyzed.</text>
</comment>
<comment type="subunit">
    <text evidence="6">Monomer.</text>
</comment>
<dbReference type="InterPro" id="IPR002467">
    <property type="entry name" value="Pept_M24A_MAP1"/>
</dbReference>
<dbReference type="Pfam" id="PF00557">
    <property type="entry name" value="Peptidase_M24"/>
    <property type="match status" value="1"/>
</dbReference>
<feature type="binding site" evidence="6">
    <location>
        <position position="205"/>
    </location>
    <ligand>
        <name>a divalent metal cation</name>
        <dbReference type="ChEBI" id="CHEBI:60240"/>
        <label>2</label>
        <note>catalytic</note>
    </ligand>
</feature>
<feature type="binding site" evidence="6">
    <location>
        <position position="172"/>
    </location>
    <ligand>
        <name>a divalent metal cation</name>
        <dbReference type="ChEBI" id="CHEBI:60240"/>
        <label>2</label>
        <note>catalytic</note>
    </ligand>
</feature>
<dbReference type="STRING" id="1798404.A3B92_02830"/>
<evidence type="ECO:0000256" key="2">
    <source>
        <dbReference type="ARBA" id="ARBA00022438"/>
    </source>
</evidence>
<dbReference type="GO" id="GO:0005829">
    <property type="term" value="C:cytosol"/>
    <property type="evidence" value="ECO:0007669"/>
    <property type="project" value="TreeGrafter"/>
</dbReference>
<feature type="binding site" evidence="6">
    <location>
        <position position="179"/>
    </location>
    <ligand>
        <name>substrate</name>
    </ligand>
</feature>
<keyword evidence="2 6" id="KW-0031">Aminopeptidase</keyword>
<evidence type="ECO:0000313" key="10">
    <source>
        <dbReference type="Proteomes" id="UP000177960"/>
    </source>
</evidence>
<evidence type="ECO:0000256" key="5">
    <source>
        <dbReference type="ARBA" id="ARBA00022801"/>
    </source>
</evidence>
<dbReference type="AlphaFoldDB" id="A0A1G1ZKN2"/>
<dbReference type="EC" id="3.4.11.18" evidence="6 7"/>
<comment type="caution">
    <text evidence="9">The sequence shown here is derived from an EMBL/GenBank/DDBJ whole genome shotgun (WGS) entry which is preliminary data.</text>
</comment>
<feature type="binding site" evidence="6">
    <location>
        <position position="98"/>
    </location>
    <ligand>
        <name>a divalent metal cation</name>
        <dbReference type="ChEBI" id="CHEBI:60240"/>
        <label>1</label>
    </ligand>
</feature>
<dbReference type="InterPro" id="IPR001714">
    <property type="entry name" value="Pept_M24_MAP"/>
</dbReference>
<evidence type="ECO:0000256" key="6">
    <source>
        <dbReference type="HAMAP-Rule" id="MF_01974"/>
    </source>
</evidence>
<evidence type="ECO:0000259" key="8">
    <source>
        <dbReference type="Pfam" id="PF00557"/>
    </source>
</evidence>
<dbReference type="CDD" id="cd01086">
    <property type="entry name" value="MetAP1"/>
    <property type="match status" value="1"/>
</dbReference>
<evidence type="ECO:0000256" key="1">
    <source>
        <dbReference type="ARBA" id="ARBA00002521"/>
    </source>
</evidence>
<feature type="binding site" evidence="6">
    <location>
        <position position="235"/>
    </location>
    <ligand>
        <name>a divalent metal cation</name>
        <dbReference type="ChEBI" id="CHEBI:60240"/>
        <label>2</label>
        <note>catalytic</note>
    </ligand>
</feature>
<comment type="catalytic activity">
    <reaction evidence="6 7">
        <text>Release of N-terminal amino acids, preferentially methionine, from peptides and arylamides.</text>
        <dbReference type="EC" id="3.4.11.18"/>
    </reaction>
</comment>
<feature type="binding site" evidence="6">
    <location>
        <position position="235"/>
    </location>
    <ligand>
        <name>a divalent metal cation</name>
        <dbReference type="ChEBI" id="CHEBI:60240"/>
        <label>1</label>
    </ligand>
</feature>
<proteinExistence type="inferred from homology"/>
<evidence type="ECO:0000256" key="7">
    <source>
        <dbReference type="RuleBase" id="RU003653"/>
    </source>
</evidence>
<feature type="binding site" evidence="6">
    <location>
        <position position="81"/>
    </location>
    <ligand>
        <name>substrate</name>
    </ligand>
</feature>
<reference evidence="9 10" key="1">
    <citation type="journal article" date="2016" name="Nat. Commun.">
        <title>Thousands of microbial genomes shed light on interconnected biogeochemical processes in an aquifer system.</title>
        <authorList>
            <person name="Anantharaman K."/>
            <person name="Brown C.T."/>
            <person name="Hug L.A."/>
            <person name="Sharon I."/>
            <person name="Castelle C.J."/>
            <person name="Probst A.J."/>
            <person name="Thomas B.C."/>
            <person name="Singh A."/>
            <person name="Wilkins M.J."/>
            <person name="Karaoz U."/>
            <person name="Brodie E.L."/>
            <person name="Williams K.H."/>
            <person name="Hubbard S.S."/>
            <person name="Banfield J.F."/>
        </authorList>
    </citation>
    <scope>NUCLEOTIDE SEQUENCE [LARGE SCALE GENOMIC DNA]</scope>
</reference>
<dbReference type="GO" id="GO:0006508">
    <property type="term" value="P:proteolysis"/>
    <property type="evidence" value="ECO:0007669"/>
    <property type="project" value="UniProtKB-KW"/>
</dbReference>
<keyword evidence="5 6" id="KW-0378">Hydrolase</keyword>
<gene>
    <name evidence="6" type="primary">map</name>
    <name evidence="9" type="ORF">A3B92_02830</name>
</gene>
<dbReference type="InterPro" id="IPR036005">
    <property type="entry name" value="Creatinase/aminopeptidase-like"/>
</dbReference>
<dbReference type="HAMAP" id="MF_01974">
    <property type="entry name" value="MetAP_1"/>
    <property type="match status" value="1"/>
</dbReference>
<comment type="cofactor">
    <cofactor evidence="6">
        <name>Co(2+)</name>
        <dbReference type="ChEBI" id="CHEBI:48828"/>
    </cofactor>
    <cofactor evidence="6">
        <name>Zn(2+)</name>
        <dbReference type="ChEBI" id="CHEBI:29105"/>
    </cofactor>
    <cofactor evidence="6">
        <name>Mn(2+)</name>
        <dbReference type="ChEBI" id="CHEBI:29035"/>
    </cofactor>
    <cofactor evidence="6">
        <name>Fe(2+)</name>
        <dbReference type="ChEBI" id="CHEBI:29033"/>
    </cofactor>
    <text evidence="6">Binds 2 divalent metal cations per subunit. Has a high-affinity and a low affinity metal-binding site. The true nature of the physiological cofactor is under debate. The enzyme is active with cobalt, zinc, manganese or divalent iron ions. Most likely, methionine aminopeptidases function as mononuclear Fe(2+)-metalloproteases under physiological conditions, and the catalytically relevant metal-binding site has been assigned to the histidine-containing high-affinity site.</text>
</comment>
<dbReference type="GO" id="GO:0070006">
    <property type="term" value="F:metalloaminopeptidase activity"/>
    <property type="evidence" value="ECO:0007669"/>
    <property type="project" value="UniProtKB-UniRule"/>
</dbReference>
<protein>
    <recommendedName>
        <fullName evidence="6 7">Methionine aminopeptidase</fullName>
        <shortName evidence="6">MAP</shortName>
        <shortName evidence="6">MetAP</shortName>
        <ecNumber evidence="6 7">3.4.11.18</ecNumber>
    </recommendedName>
    <alternativeName>
        <fullName evidence="6">Peptidase M</fullName>
    </alternativeName>
</protein>
<dbReference type="Proteomes" id="UP000177960">
    <property type="component" value="Unassembled WGS sequence"/>
</dbReference>
<evidence type="ECO:0000256" key="3">
    <source>
        <dbReference type="ARBA" id="ARBA00022670"/>
    </source>
</evidence>
<dbReference type="InterPro" id="IPR000994">
    <property type="entry name" value="Pept_M24"/>
</dbReference>
<dbReference type="NCBIfam" id="TIGR00500">
    <property type="entry name" value="met_pdase_I"/>
    <property type="match status" value="1"/>
</dbReference>
<dbReference type="SUPFAM" id="SSF55920">
    <property type="entry name" value="Creatinase/aminopeptidase"/>
    <property type="match status" value="1"/>
</dbReference>